<evidence type="ECO:0000313" key="5">
    <source>
        <dbReference type="EMBL" id="KAE8255923.1"/>
    </source>
</evidence>
<dbReference type="SUPFAM" id="SSF51161">
    <property type="entry name" value="Trimeric LpxA-like enzymes"/>
    <property type="match status" value="3"/>
</dbReference>
<dbReference type="Gene3D" id="3.40.50.12780">
    <property type="entry name" value="N-terminal domain of ligase-like"/>
    <property type="match status" value="1"/>
</dbReference>
<dbReference type="Gene3D" id="3.30.300.30">
    <property type="match status" value="1"/>
</dbReference>
<dbReference type="InterPro" id="IPR042099">
    <property type="entry name" value="ANL_N_sf"/>
</dbReference>
<evidence type="ECO:0000256" key="2">
    <source>
        <dbReference type="SAM" id="MobiDB-lite"/>
    </source>
</evidence>
<dbReference type="Proteomes" id="UP000077521">
    <property type="component" value="Unassembled WGS sequence"/>
</dbReference>
<feature type="compositionally biased region" description="Low complexity" evidence="2">
    <location>
        <begin position="1517"/>
        <end position="1529"/>
    </location>
</feature>
<comment type="caution">
    <text evidence="5">The sequence shown here is derived from an EMBL/GenBank/DDBJ whole genome shotgun (WGS) entry which is preliminary data.</text>
</comment>
<dbReference type="Pfam" id="PF00501">
    <property type="entry name" value="AMP-binding"/>
    <property type="match status" value="1"/>
</dbReference>
<feature type="region of interest" description="Disordered" evidence="2">
    <location>
        <begin position="1417"/>
        <end position="1529"/>
    </location>
</feature>
<feature type="region of interest" description="Disordered" evidence="2">
    <location>
        <begin position="1"/>
        <end position="20"/>
    </location>
</feature>
<dbReference type="InterPro" id="IPR045851">
    <property type="entry name" value="AMP-bd_C_sf"/>
</dbReference>
<evidence type="ECO:0000313" key="6">
    <source>
        <dbReference type="Proteomes" id="UP000077521"/>
    </source>
</evidence>
<accession>A0A177TS39</accession>
<feature type="compositionally biased region" description="Low complexity" evidence="2">
    <location>
        <begin position="1425"/>
        <end position="1434"/>
    </location>
</feature>
<dbReference type="GO" id="GO:0005737">
    <property type="term" value="C:cytoplasm"/>
    <property type="evidence" value="ECO:0007669"/>
    <property type="project" value="TreeGrafter"/>
</dbReference>
<dbReference type="PROSITE" id="PS00455">
    <property type="entry name" value="AMP_BINDING"/>
    <property type="match status" value="1"/>
</dbReference>
<keyword evidence="3" id="KW-0472">Membrane</keyword>
<dbReference type="SUPFAM" id="SSF56801">
    <property type="entry name" value="Acetyl-CoA synthetase-like"/>
    <property type="match status" value="1"/>
</dbReference>
<dbReference type="InterPro" id="IPR000873">
    <property type="entry name" value="AMP-dep_synth/lig_dom"/>
</dbReference>
<dbReference type="InterPro" id="IPR012728">
    <property type="entry name" value="Pls/PosA_C"/>
</dbReference>
<feature type="transmembrane region" description="Helical" evidence="3">
    <location>
        <begin position="1208"/>
        <end position="1228"/>
    </location>
</feature>
<dbReference type="NCBIfam" id="TIGR02353">
    <property type="entry name" value="NRPS_term_dom"/>
    <property type="match status" value="1"/>
</dbReference>
<dbReference type="GO" id="GO:0031177">
    <property type="term" value="F:phosphopantetheine binding"/>
    <property type="evidence" value="ECO:0007669"/>
    <property type="project" value="TreeGrafter"/>
</dbReference>
<dbReference type="PANTHER" id="PTHR45527">
    <property type="entry name" value="NONRIBOSOMAL PEPTIDE SYNTHETASE"/>
    <property type="match status" value="1"/>
</dbReference>
<evidence type="ECO:0000256" key="3">
    <source>
        <dbReference type="SAM" id="Phobius"/>
    </source>
</evidence>
<dbReference type="PANTHER" id="PTHR45527:SF1">
    <property type="entry name" value="FATTY ACID SYNTHASE"/>
    <property type="match status" value="1"/>
</dbReference>
<keyword evidence="1" id="KW-0511">Multifunctional enzyme</keyword>
<evidence type="ECO:0000256" key="1">
    <source>
        <dbReference type="ARBA" id="ARBA00023268"/>
    </source>
</evidence>
<dbReference type="Gene3D" id="1.10.1200.10">
    <property type="entry name" value="ACP-like"/>
    <property type="match status" value="1"/>
</dbReference>
<feature type="transmembrane region" description="Helical" evidence="3">
    <location>
        <begin position="962"/>
        <end position="983"/>
    </location>
</feature>
<dbReference type="InterPro" id="IPR020845">
    <property type="entry name" value="AMP-binding_CS"/>
</dbReference>
<proteinExistence type="predicted"/>
<reference evidence="5" key="2">
    <citation type="journal article" date="2019" name="IMA Fungus">
        <title>Genome sequencing and comparison of five Tilletia species to identify candidate genes for the detection of regulated species infecting wheat.</title>
        <authorList>
            <person name="Nguyen H.D.T."/>
            <person name="Sultana T."/>
            <person name="Kesanakurti P."/>
            <person name="Hambleton S."/>
        </authorList>
    </citation>
    <scope>NUCLEOTIDE SEQUENCE</scope>
    <source>
        <strain evidence="5">DAOMC 236416</strain>
    </source>
</reference>
<dbReference type="InterPro" id="IPR011004">
    <property type="entry name" value="Trimer_LpxA-like_sf"/>
</dbReference>
<feature type="compositionally biased region" description="Basic residues" evidence="2">
    <location>
        <begin position="1449"/>
        <end position="1458"/>
    </location>
</feature>
<dbReference type="GO" id="GO:0043041">
    <property type="term" value="P:amino acid activation for nonribosomal peptide biosynthetic process"/>
    <property type="evidence" value="ECO:0007669"/>
    <property type="project" value="TreeGrafter"/>
</dbReference>
<feature type="transmembrane region" description="Helical" evidence="3">
    <location>
        <begin position="755"/>
        <end position="781"/>
    </location>
</feature>
<feature type="region of interest" description="Disordered" evidence="2">
    <location>
        <begin position="683"/>
        <end position="707"/>
    </location>
</feature>
<dbReference type="GO" id="GO:0044550">
    <property type="term" value="P:secondary metabolite biosynthetic process"/>
    <property type="evidence" value="ECO:0007669"/>
    <property type="project" value="TreeGrafter"/>
</dbReference>
<keyword evidence="6" id="KW-1185">Reference proteome</keyword>
<name>A0A177TS39_9BASI</name>
<dbReference type="InterPro" id="IPR036736">
    <property type="entry name" value="ACP-like_sf"/>
</dbReference>
<dbReference type="EMBL" id="LWDF02000147">
    <property type="protein sequence ID" value="KAE8255923.1"/>
    <property type="molecule type" value="Genomic_DNA"/>
</dbReference>
<evidence type="ECO:0000259" key="4">
    <source>
        <dbReference type="Pfam" id="PF00501"/>
    </source>
</evidence>
<organism evidence="5 6">
    <name type="scientific">Tilletia indica</name>
    <dbReference type="NCBI Taxonomy" id="43049"/>
    <lineage>
        <taxon>Eukaryota</taxon>
        <taxon>Fungi</taxon>
        <taxon>Dikarya</taxon>
        <taxon>Basidiomycota</taxon>
        <taxon>Ustilaginomycotina</taxon>
        <taxon>Exobasidiomycetes</taxon>
        <taxon>Tilletiales</taxon>
        <taxon>Tilletiaceae</taxon>
        <taxon>Tilletia</taxon>
    </lineage>
</organism>
<feature type="transmembrane region" description="Helical" evidence="3">
    <location>
        <begin position="1003"/>
        <end position="1027"/>
    </location>
</feature>
<dbReference type="CDD" id="cd05930">
    <property type="entry name" value="A_NRPS"/>
    <property type="match status" value="1"/>
</dbReference>
<sequence length="1529" mass="166789">MTTLRSHPHEIVGWPGHEVAPSAPPGVTTLVSLFSDQAKQHPQSTALSFQHSSHKGFVQLNYDEVHQQVLGAASRLRAAHQTHPSSTAARAGGELPVVGVWLERSLELTLSVLTATYSGATWLPFDADAPTARVNVCLENARASAILTDEAHFDRAQEAVLAIEERLRPTVFLYTDLLDESLPRVDLVEPEPSQTAYMIYTSGTTGTPKGIAISHGSALIFVLSEGSLLGLRPTDITWQGFSAAFDMWIEETWCSFAVGAHIAVGTREECRDASSLGGANGIWARRGVTILNAVPTLLSIMTMEGLGEQGSLPESIRVINLGGEACPPALVKRIWRPTTRIWNTYGPTEATVTSTIDELLPDREVTIGRPLPSYHAILLEILDDDGQSAPPKSIAPGPGAEGELAIGGPCVGRGYVGLPEMTATKFIPHPFREGERIYRTGDRVRMDDEGRFLFRGRIDTQVKHRGFRIELGEIENALSLASPNVRAASVILANEGTDAAQLEAWLVFSDGINMDVGELRQGLNALPAYMHPEAYFQISAEEMPRLPSGKINAKGVKALSQAQAEKAAQEAAASAKTQEQVSYDRETALGLMQEMFASVFPQAPIINADDDFFLDLGGHSLLCAILVSKCRKGNEEWLANPFNMIALHDMYECRTPLQLAKRFPMPGDATLVHTPSCSSLESFVTNEKGTSSSRRRPTRPAHFSPEHKAANPVKHTLCTIAQGFAILFFFFLSAVEILVPYLIFDYLLDLIDGPICILAALGGAWAAFITIPIFLTVLTIATKWILLGRVQEGEHDVWGWFYFRWWLVERLHAKINTKVLANSPMIAFYYRSLGAKIGSHCQLSNIFLGSCADLITIGDDATIGAEAGFPVAYIEGNVLKLRKIIIGSSVHISGTAVVEGGAVVEDFGELAPLSMLPADNVVPSGERWHGSPAKYKCQASDAPSGDNEKASASLNRPGKARYLAMAFAQWLIITMVLPLLYLIPQIPGLLLFDYVEFGSINAYWTVLFIAPLVTIAYTCSVILMMLVMRRVILPTVKEGTHKVHSFFFLRKWLMDRIMDLTMNIVRPIYGTMYSVYLLRAVGVKIGHRAEVSTAKGVEYDLCEIGAESYVADQVVLGESSIRRNEITLKRTVLGERAFGGNLSVIPQGTIMKSDTLVGVLSLGPDPSNPLPEGGSCFGSPTVMMPSREQAVAGQFDDSVLFNPSRRLVLLRLFVEAVRIFLPPLVIIYGLGYTLQIIISIRGQIGWVLTLVLLPAYYMVLFALPALLVTVALKWTLFWRYVPEEWPLWSLKLWLSEALTATFESLLLDMLFKYLFGTAYLCASYRMLGAKIGKRVCLVGCHITEWDLVEIGDEACLNGFVGLQTHLWLNRVLKLGKVTVGARASIRSFTLALPDSTMGEGSLLGSLSLNMKGENLEDGHAYQGLPARPRAAPARGNKSVSPSPSPSREKRLRTRRGTAKGKADFLTVPGQKEESAAQRQSAVGSADVADMVEVKDGEESCTDGLNSRDISPARTEFSATSSVSASTAGP</sequence>
<protein>
    <recommendedName>
        <fullName evidence="4">AMP-dependent synthetase/ligase domain-containing protein</fullName>
    </recommendedName>
</protein>
<keyword evidence="3" id="KW-0812">Transmembrane</keyword>
<dbReference type="Gene3D" id="2.160.10.10">
    <property type="entry name" value="Hexapeptide repeat proteins"/>
    <property type="match status" value="1"/>
</dbReference>
<reference evidence="5" key="1">
    <citation type="submission" date="2016-04" db="EMBL/GenBank/DDBJ databases">
        <authorList>
            <person name="Nguyen H.D."/>
            <person name="Samba Siva P."/>
            <person name="Cullis J."/>
            <person name="Levesque C.A."/>
            <person name="Hambleton S."/>
        </authorList>
    </citation>
    <scope>NUCLEOTIDE SEQUENCE</scope>
    <source>
        <strain evidence="5">DAOMC 236416</strain>
    </source>
</reference>
<keyword evidence="3" id="KW-1133">Transmembrane helix</keyword>
<feature type="transmembrane region" description="Helical" evidence="3">
    <location>
        <begin position="724"/>
        <end position="743"/>
    </location>
</feature>
<gene>
    <name evidence="5" type="ORF">A4X13_0g2878</name>
</gene>
<feature type="domain" description="AMP-dependent synthetase/ligase" evidence="4">
    <location>
        <begin position="34"/>
        <end position="415"/>
    </location>
</feature>